<dbReference type="AlphaFoldDB" id="A0A8J6KQK5"/>
<dbReference type="EMBL" id="JAATJU010024000">
    <property type="protein sequence ID" value="KAH0506633.1"/>
    <property type="molecule type" value="Genomic_DNA"/>
</dbReference>
<protein>
    <submittedName>
        <fullName evidence="1">Uncharacterized protein</fullName>
    </submittedName>
</protein>
<dbReference type="Proteomes" id="UP000710432">
    <property type="component" value="Unassembled WGS sequence"/>
</dbReference>
<dbReference type="PANTHER" id="PTHR14787:SF1">
    <property type="entry name" value="ATPASE PAAT"/>
    <property type="match status" value="1"/>
</dbReference>
<evidence type="ECO:0000313" key="2">
    <source>
        <dbReference type="Proteomes" id="UP000710432"/>
    </source>
</evidence>
<dbReference type="Pfam" id="PF14958">
    <property type="entry name" value="PAAT-like"/>
    <property type="match status" value="1"/>
</dbReference>
<sequence length="154" mass="16600">METVTEGPGLDRGPTLTSSWDAACGALTQSLLLTRIGPDAQDLNFEQLLEPSAPGQDLVSLKSSSLSPRDENPCFLYLKCGPNGGEEIVSVGILSSARNMEVYEGEEYCGTSRGKSVCTVLDDRITDRPRQYPNHNGVNGIKVISWSSAADEYD</sequence>
<comment type="caution">
    <text evidence="1">The sequence shown here is derived from an EMBL/GenBank/DDBJ whole genome shotgun (WGS) entry which is preliminary data.</text>
</comment>
<reference evidence="1" key="1">
    <citation type="submission" date="2020-03" db="EMBL/GenBank/DDBJ databases">
        <title>Studies in the Genomics of Life Span.</title>
        <authorList>
            <person name="Glass D."/>
        </authorList>
    </citation>
    <scope>NUCLEOTIDE SEQUENCE</scope>
    <source>
        <strain evidence="1">LTLLF</strain>
        <tissue evidence="1">Muscle</tissue>
    </source>
</reference>
<name>A0A8J6KQK5_MICOH</name>
<proteinExistence type="predicted"/>
<dbReference type="PANTHER" id="PTHR14787">
    <property type="entry name" value="C10ORF188 FAMILY MEMBER"/>
    <property type="match status" value="1"/>
</dbReference>
<dbReference type="InterPro" id="IPR028043">
    <property type="entry name" value="PAAT-like"/>
</dbReference>
<gene>
    <name evidence="1" type="ORF">LTLLF_105700</name>
</gene>
<organism evidence="1 2">
    <name type="scientific">Microtus ochrogaster</name>
    <name type="common">Prairie vole</name>
    <dbReference type="NCBI Taxonomy" id="79684"/>
    <lineage>
        <taxon>Eukaryota</taxon>
        <taxon>Metazoa</taxon>
        <taxon>Chordata</taxon>
        <taxon>Craniata</taxon>
        <taxon>Vertebrata</taxon>
        <taxon>Euteleostomi</taxon>
        <taxon>Mammalia</taxon>
        <taxon>Eutheria</taxon>
        <taxon>Euarchontoglires</taxon>
        <taxon>Glires</taxon>
        <taxon>Rodentia</taxon>
        <taxon>Myomorpha</taxon>
        <taxon>Muroidea</taxon>
        <taxon>Cricetidae</taxon>
        <taxon>Arvicolinae</taxon>
        <taxon>Microtus</taxon>
    </lineage>
</organism>
<accession>A0A8J6KQK5</accession>
<evidence type="ECO:0000313" key="1">
    <source>
        <dbReference type="EMBL" id="KAH0506633.1"/>
    </source>
</evidence>